<dbReference type="PANTHER" id="PTHR24322:SF736">
    <property type="entry name" value="RETINOL DEHYDROGENASE 10"/>
    <property type="match status" value="1"/>
</dbReference>
<dbReference type="PANTHER" id="PTHR24322">
    <property type="entry name" value="PKSB"/>
    <property type="match status" value="1"/>
</dbReference>
<dbReference type="PRINTS" id="PR00081">
    <property type="entry name" value="GDHRDH"/>
</dbReference>
<evidence type="ECO:0000256" key="3">
    <source>
        <dbReference type="ARBA" id="ARBA00023002"/>
    </source>
</evidence>
<dbReference type="Pfam" id="PF00106">
    <property type="entry name" value="adh_short"/>
    <property type="match status" value="1"/>
</dbReference>
<proteinExistence type="inferred from homology"/>
<dbReference type="STRING" id="1037660.A0A066WCU0"/>
<keyword evidence="5" id="KW-0812">Transmembrane</keyword>
<dbReference type="AlphaFoldDB" id="A0A066WCU0"/>
<feature type="transmembrane region" description="Helical" evidence="5">
    <location>
        <begin position="55"/>
        <end position="73"/>
    </location>
</feature>
<dbReference type="SUPFAM" id="SSF51735">
    <property type="entry name" value="NAD(P)-binding Rossmann-fold domains"/>
    <property type="match status" value="1"/>
</dbReference>
<accession>A0A066WCU0</accession>
<dbReference type="OMA" id="NWYAVLP"/>
<evidence type="ECO:0000256" key="1">
    <source>
        <dbReference type="ARBA" id="ARBA00006484"/>
    </source>
</evidence>
<keyword evidence="7" id="KW-1185">Reference proteome</keyword>
<dbReference type="Proteomes" id="UP000027361">
    <property type="component" value="Unassembled WGS sequence"/>
</dbReference>
<feature type="transmembrane region" description="Helical" evidence="5">
    <location>
        <begin position="343"/>
        <end position="365"/>
    </location>
</feature>
<reference evidence="6 7" key="1">
    <citation type="submission" date="2014-05" db="EMBL/GenBank/DDBJ databases">
        <title>Draft genome sequence of a rare smut relative, Tilletiaria anomala UBC 951.</title>
        <authorList>
            <consortium name="DOE Joint Genome Institute"/>
            <person name="Toome M."/>
            <person name="Kuo A."/>
            <person name="Henrissat B."/>
            <person name="Lipzen A."/>
            <person name="Tritt A."/>
            <person name="Yoshinaga Y."/>
            <person name="Zane M."/>
            <person name="Barry K."/>
            <person name="Grigoriev I.V."/>
            <person name="Spatafora J.W."/>
            <person name="Aimea M.C."/>
        </authorList>
    </citation>
    <scope>NUCLEOTIDE SEQUENCE [LARGE SCALE GENOMIC DNA]</scope>
    <source>
        <strain evidence="6 7">UBC 951</strain>
    </source>
</reference>
<dbReference type="GO" id="GO:0016616">
    <property type="term" value="F:oxidoreductase activity, acting on the CH-OH group of donors, NAD or NADP as acceptor"/>
    <property type="evidence" value="ECO:0007669"/>
    <property type="project" value="TreeGrafter"/>
</dbReference>
<organism evidence="6 7">
    <name type="scientific">Tilletiaria anomala (strain ATCC 24038 / CBS 436.72 / UBC 951)</name>
    <dbReference type="NCBI Taxonomy" id="1037660"/>
    <lineage>
        <taxon>Eukaryota</taxon>
        <taxon>Fungi</taxon>
        <taxon>Dikarya</taxon>
        <taxon>Basidiomycota</taxon>
        <taxon>Ustilaginomycotina</taxon>
        <taxon>Exobasidiomycetes</taxon>
        <taxon>Georgefischeriales</taxon>
        <taxon>Tilletiariaceae</taxon>
        <taxon>Tilletiaria</taxon>
    </lineage>
</organism>
<evidence type="ECO:0000313" key="7">
    <source>
        <dbReference type="Proteomes" id="UP000027361"/>
    </source>
</evidence>
<feature type="transmembrane region" description="Helical" evidence="5">
    <location>
        <begin position="12"/>
        <end position="35"/>
    </location>
</feature>
<dbReference type="FunCoup" id="A0A066WCU0">
    <property type="interactions" value="85"/>
</dbReference>
<dbReference type="InParanoid" id="A0A066WCU0"/>
<evidence type="ECO:0000256" key="4">
    <source>
        <dbReference type="RuleBase" id="RU000363"/>
    </source>
</evidence>
<dbReference type="PRINTS" id="PR00080">
    <property type="entry name" value="SDRFAMILY"/>
</dbReference>
<dbReference type="HOGENOM" id="CLU_010194_5_1_1"/>
<dbReference type="GeneID" id="25263170"/>
<comment type="caution">
    <text evidence="6">The sequence shown here is derived from an EMBL/GenBank/DDBJ whole genome shotgun (WGS) entry which is preliminary data.</text>
</comment>
<keyword evidence="3" id="KW-0560">Oxidoreductase</keyword>
<sequence>MSIDDIVRIAHFAFFNVPIATSWLLCQHVPVFAIWRPLFPGSREDSITYTALDHLAGLTLVVNLFTYLSSAWLNQLFPFSFLAQQQSAPAPKLQTSSREWWAEQVVVVTGGSSGLGHEIVCLCLAKGAKVANLDIAAPRPPSTSVTSHDDRLFYVHCDLTSRTEIQHAAARVRELTGAPVTILINNAGIQSGRGKSLLTLADCEIERLFEVNVLAHFWTIRAFLPDMIAAHQPSGHIVTISSIMGHVGIAHVADYAASKHALVGLHASLRRELDHGIVGGKNACAVRTTLVTLGRVRTPLFARMRYGALAEFLAPTLNAADVARRIVEDALSRRRSCYMFMPWYSRFAPVLALMPSFVIDLAHWITGADHAMA</sequence>
<keyword evidence="2" id="KW-0521">NADP</keyword>
<dbReference type="InterPro" id="IPR002347">
    <property type="entry name" value="SDR_fam"/>
</dbReference>
<dbReference type="InterPro" id="IPR036291">
    <property type="entry name" value="NAD(P)-bd_dom_sf"/>
</dbReference>
<dbReference type="Gene3D" id="3.40.50.720">
    <property type="entry name" value="NAD(P)-binding Rossmann-like Domain"/>
    <property type="match status" value="1"/>
</dbReference>
<keyword evidence="5" id="KW-1133">Transmembrane helix</keyword>
<dbReference type="RefSeq" id="XP_013244245.1">
    <property type="nucleotide sequence ID" value="XM_013388791.1"/>
</dbReference>
<dbReference type="PROSITE" id="PS00061">
    <property type="entry name" value="ADH_SHORT"/>
    <property type="match status" value="1"/>
</dbReference>
<evidence type="ECO:0000313" key="6">
    <source>
        <dbReference type="EMBL" id="KDN48879.1"/>
    </source>
</evidence>
<gene>
    <name evidence="6" type="ORF">K437DRAFT_245408</name>
</gene>
<protein>
    <submittedName>
        <fullName evidence="6">NAD(P)-binding protein</fullName>
    </submittedName>
</protein>
<keyword evidence="5" id="KW-0472">Membrane</keyword>
<name>A0A066WCU0_TILAU</name>
<evidence type="ECO:0000256" key="5">
    <source>
        <dbReference type="SAM" id="Phobius"/>
    </source>
</evidence>
<dbReference type="InterPro" id="IPR020904">
    <property type="entry name" value="Sc_DH/Rdtase_CS"/>
</dbReference>
<dbReference type="EMBL" id="JMSN01000023">
    <property type="protein sequence ID" value="KDN48879.1"/>
    <property type="molecule type" value="Genomic_DNA"/>
</dbReference>
<comment type="similarity">
    <text evidence="1 4">Belongs to the short-chain dehydrogenases/reductases (SDR) family.</text>
</comment>
<evidence type="ECO:0000256" key="2">
    <source>
        <dbReference type="ARBA" id="ARBA00022857"/>
    </source>
</evidence>
<dbReference type="OrthoDB" id="10253736at2759"/>